<organism evidence="1 2">
    <name type="scientific">Macrosiphum euphorbiae</name>
    <name type="common">potato aphid</name>
    <dbReference type="NCBI Taxonomy" id="13131"/>
    <lineage>
        <taxon>Eukaryota</taxon>
        <taxon>Metazoa</taxon>
        <taxon>Ecdysozoa</taxon>
        <taxon>Arthropoda</taxon>
        <taxon>Hexapoda</taxon>
        <taxon>Insecta</taxon>
        <taxon>Pterygota</taxon>
        <taxon>Neoptera</taxon>
        <taxon>Paraneoptera</taxon>
        <taxon>Hemiptera</taxon>
        <taxon>Sternorrhyncha</taxon>
        <taxon>Aphidomorpha</taxon>
        <taxon>Aphidoidea</taxon>
        <taxon>Aphididae</taxon>
        <taxon>Macrosiphini</taxon>
        <taxon>Macrosiphum</taxon>
    </lineage>
</organism>
<evidence type="ECO:0000313" key="1">
    <source>
        <dbReference type="EMBL" id="CAI6344681.1"/>
    </source>
</evidence>
<accession>A0AAV0VPG8</accession>
<reference evidence="1 2" key="1">
    <citation type="submission" date="2023-01" db="EMBL/GenBank/DDBJ databases">
        <authorList>
            <person name="Whitehead M."/>
        </authorList>
    </citation>
    <scope>NUCLEOTIDE SEQUENCE [LARGE SCALE GENOMIC DNA]</scope>
</reference>
<sequence>MGLKSVVDYATSICTKYGQKVQRLSGLGMQLSSVPDDMDRPCRLACQDQTVQHRFYIVNGEVGWFPFGTDCARGDPDRRAFCLSGKCLDFGQDNMPLSVEEVTSHNNFSSNNRIKRSLSVQDSDYTVDQIIQYFFNINREKRKPIIDRDTISLDFDNPIEIHNT</sequence>
<gene>
    <name evidence="1" type="ORF">MEUPH1_LOCUS1788</name>
</gene>
<dbReference type="Proteomes" id="UP001160148">
    <property type="component" value="Unassembled WGS sequence"/>
</dbReference>
<protein>
    <submittedName>
        <fullName evidence="1">Uncharacterized protein</fullName>
    </submittedName>
</protein>
<evidence type="ECO:0000313" key="2">
    <source>
        <dbReference type="Proteomes" id="UP001160148"/>
    </source>
</evidence>
<comment type="caution">
    <text evidence="1">The sequence shown here is derived from an EMBL/GenBank/DDBJ whole genome shotgun (WGS) entry which is preliminary data.</text>
</comment>
<keyword evidence="2" id="KW-1185">Reference proteome</keyword>
<dbReference type="AlphaFoldDB" id="A0AAV0VPG8"/>
<name>A0AAV0VPG8_9HEMI</name>
<dbReference type="EMBL" id="CARXXK010000001">
    <property type="protein sequence ID" value="CAI6344681.1"/>
    <property type="molecule type" value="Genomic_DNA"/>
</dbReference>
<proteinExistence type="predicted"/>